<organism evidence="1 2">
    <name type="scientific">Mycobacteroides immunogenum</name>
    <dbReference type="NCBI Taxonomy" id="83262"/>
    <lineage>
        <taxon>Bacteria</taxon>
        <taxon>Bacillati</taxon>
        <taxon>Actinomycetota</taxon>
        <taxon>Actinomycetes</taxon>
        <taxon>Mycobacteriales</taxon>
        <taxon>Mycobacteriaceae</taxon>
        <taxon>Mycobacteroides</taxon>
    </lineage>
</organism>
<name>A0A179VEJ6_9MYCO</name>
<reference evidence="1 2" key="1">
    <citation type="submission" date="2016-01" db="EMBL/GenBank/DDBJ databases">
        <title>Mycobacterium immunogenum strain CD11_6 genome sequencing and assembly.</title>
        <authorList>
            <person name="Kaur G."/>
            <person name="Nair G.R."/>
            <person name="Mayilraj S."/>
        </authorList>
    </citation>
    <scope>NUCLEOTIDE SEQUENCE [LARGE SCALE GENOMIC DNA]</scope>
    <source>
        <strain evidence="1 2">CD11-6</strain>
    </source>
</reference>
<dbReference type="EMBL" id="LQYE01000005">
    <property type="protein sequence ID" value="OAT69433.1"/>
    <property type="molecule type" value="Genomic_DNA"/>
</dbReference>
<accession>A0A179VEJ6</accession>
<comment type="caution">
    <text evidence="1">The sequence shown here is derived from an EMBL/GenBank/DDBJ whole genome shotgun (WGS) entry which is preliminary data.</text>
</comment>
<proteinExistence type="predicted"/>
<evidence type="ECO:0000313" key="2">
    <source>
        <dbReference type="Proteomes" id="UP000186919"/>
    </source>
</evidence>
<evidence type="ECO:0000313" key="1">
    <source>
        <dbReference type="EMBL" id="OAT69433.1"/>
    </source>
</evidence>
<protein>
    <submittedName>
        <fullName evidence="1">Uncharacterized protein</fullName>
    </submittedName>
</protein>
<dbReference type="AlphaFoldDB" id="A0A179VEJ6"/>
<gene>
    <name evidence="1" type="ORF">AWB85_20290</name>
</gene>
<dbReference type="Proteomes" id="UP000186919">
    <property type="component" value="Unassembled WGS sequence"/>
</dbReference>
<sequence length="111" mass="11879">MNVVDAVAVLITEHTPFPAVPELYRLVPPETVTFAPAVPPFPAPITYMIIVPAIDAVCDNDVDVLFGDVAVVDEIAPTFINDTAFVIHQPPLLPELEIATALDEPVPAPAR</sequence>